<gene>
    <name evidence="2" type="ORF">PAXRUDRAFT_20102</name>
</gene>
<sequence>MQIYLVPYLEDIHRHPFLVESPSSFLLQKTPIIDKKSNKMKKSQKPPPSKTKKIPSQEDPTHGPMTPSLDDADLLTRELFAPEDTDILMQDVDGSEDGSIDMEDIIEEATGKEDRDMVMEDPSSSKDKGRSDVLMEEESDADSDYHMDED</sequence>
<proteinExistence type="predicted"/>
<dbReference type="HOGENOM" id="CLU_1741178_0_0_1"/>
<feature type="compositionally biased region" description="Basic and acidic residues" evidence="1">
    <location>
        <begin position="109"/>
        <end position="133"/>
    </location>
</feature>
<dbReference type="PROSITE" id="PS00018">
    <property type="entry name" value="EF_HAND_1"/>
    <property type="match status" value="1"/>
</dbReference>
<dbReference type="EMBL" id="KN829065">
    <property type="protein sequence ID" value="KIK74215.1"/>
    <property type="molecule type" value="Genomic_DNA"/>
</dbReference>
<dbReference type="OrthoDB" id="2704431at2759"/>
<evidence type="ECO:0000313" key="2">
    <source>
        <dbReference type="EMBL" id="KIK74215.1"/>
    </source>
</evidence>
<dbReference type="InParanoid" id="A0A0D0DAG7"/>
<reference evidence="3" key="2">
    <citation type="submission" date="2015-01" db="EMBL/GenBank/DDBJ databases">
        <title>Evolutionary Origins and Diversification of the Mycorrhizal Mutualists.</title>
        <authorList>
            <consortium name="DOE Joint Genome Institute"/>
            <consortium name="Mycorrhizal Genomics Consortium"/>
            <person name="Kohler A."/>
            <person name="Kuo A."/>
            <person name="Nagy L.G."/>
            <person name="Floudas D."/>
            <person name="Copeland A."/>
            <person name="Barry K.W."/>
            <person name="Cichocki N."/>
            <person name="Veneault-Fourrey C."/>
            <person name="LaButti K."/>
            <person name="Lindquist E.A."/>
            <person name="Lipzen A."/>
            <person name="Lundell T."/>
            <person name="Morin E."/>
            <person name="Murat C."/>
            <person name="Riley R."/>
            <person name="Ohm R."/>
            <person name="Sun H."/>
            <person name="Tunlid A."/>
            <person name="Henrissat B."/>
            <person name="Grigoriev I.V."/>
            <person name="Hibbett D.S."/>
            <person name="Martin F."/>
        </authorList>
    </citation>
    <scope>NUCLEOTIDE SEQUENCE [LARGE SCALE GENOMIC DNA]</scope>
    <source>
        <strain evidence="3">Ve08.2h10</strain>
    </source>
</reference>
<dbReference type="Proteomes" id="UP000054538">
    <property type="component" value="Unassembled WGS sequence"/>
</dbReference>
<dbReference type="AlphaFoldDB" id="A0A0D0DAG7"/>
<protein>
    <submittedName>
        <fullName evidence="2">Uncharacterized protein</fullName>
    </submittedName>
</protein>
<name>A0A0D0DAG7_9AGAM</name>
<evidence type="ECO:0000256" key="1">
    <source>
        <dbReference type="SAM" id="MobiDB-lite"/>
    </source>
</evidence>
<evidence type="ECO:0000313" key="3">
    <source>
        <dbReference type="Proteomes" id="UP000054538"/>
    </source>
</evidence>
<feature type="region of interest" description="Disordered" evidence="1">
    <location>
        <begin position="28"/>
        <end position="150"/>
    </location>
</feature>
<reference evidence="2 3" key="1">
    <citation type="submission" date="2014-04" db="EMBL/GenBank/DDBJ databases">
        <authorList>
            <consortium name="DOE Joint Genome Institute"/>
            <person name="Kuo A."/>
            <person name="Kohler A."/>
            <person name="Jargeat P."/>
            <person name="Nagy L.G."/>
            <person name="Floudas D."/>
            <person name="Copeland A."/>
            <person name="Barry K.W."/>
            <person name="Cichocki N."/>
            <person name="Veneault-Fourrey C."/>
            <person name="LaButti K."/>
            <person name="Lindquist E.A."/>
            <person name="Lipzen A."/>
            <person name="Lundell T."/>
            <person name="Morin E."/>
            <person name="Murat C."/>
            <person name="Sun H."/>
            <person name="Tunlid A."/>
            <person name="Henrissat B."/>
            <person name="Grigoriev I.V."/>
            <person name="Hibbett D.S."/>
            <person name="Martin F."/>
            <person name="Nordberg H.P."/>
            <person name="Cantor M.N."/>
            <person name="Hua S.X."/>
        </authorList>
    </citation>
    <scope>NUCLEOTIDE SEQUENCE [LARGE SCALE GENOMIC DNA]</scope>
    <source>
        <strain evidence="2 3">Ve08.2h10</strain>
    </source>
</reference>
<keyword evidence="3" id="KW-1185">Reference proteome</keyword>
<feature type="compositionally biased region" description="Acidic residues" evidence="1">
    <location>
        <begin position="93"/>
        <end position="107"/>
    </location>
</feature>
<organism evidence="2 3">
    <name type="scientific">Paxillus rubicundulus Ve08.2h10</name>
    <dbReference type="NCBI Taxonomy" id="930991"/>
    <lineage>
        <taxon>Eukaryota</taxon>
        <taxon>Fungi</taxon>
        <taxon>Dikarya</taxon>
        <taxon>Basidiomycota</taxon>
        <taxon>Agaricomycotina</taxon>
        <taxon>Agaricomycetes</taxon>
        <taxon>Agaricomycetidae</taxon>
        <taxon>Boletales</taxon>
        <taxon>Paxilineae</taxon>
        <taxon>Paxillaceae</taxon>
        <taxon>Paxillus</taxon>
    </lineage>
</organism>
<accession>A0A0D0DAG7</accession>
<dbReference type="InterPro" id="IPR018247">
    <property type="entry name" value="EF_Hand_1_Ca_BS"/>
</dbReference>